<evidence type="ECO:0000313" key="3">
    <source>
        <dbReference type="Proteomes" id="UP000092555"/>
    </source>
</evidence>
<dbReference type="EMBL" id="LXTC01000007">
    <property type="protein sequence ID" value="OBA19348.1"/>
    <property type="molecule type" value="Genomic_DNA"/>
</dbReference>
<dbReference type="AlphaFoldDB" id="A0A1A0H605"/>
<protein>
    <submittedName>
        <fullName evidence="2">Uncharacterized protein</fullName>
    </submittedName>
</protein>
<feature type="region of interest" description="Disordered" evidence="1">
    <location>
        <begin position="513"/>
        <end position="532"/>
    </location>
</feature>
<organism evidence="2 3">
    <name type="scientific">Metschnikowia bicuspidata var. bicuspidata NRRL YB-4993</name>
    <dbReference type="NCBI Taxonomy" id="869754"/>
    <lineage>
        <taxon>Eukaryota</taxon>
        <taxon>Fungi</taxon>
        <taxon>Dikarya</taxon>
        <taxon>Ascomycota</taxon>
        <taxon>Saccharomycotina</taxon>
        <taxon>Pichiomycetes</taxon>
        <taxon>Metschnikowiaceae</taxon>
        <taxon>Metschnikowia</taxon>
    </lineage>
</organism>
<dbReference type="GeneID" id="30029296"/>
<accession>A0A1A0H605</accession>
<keyword evidence="3" id="KW-1185">Reference proteome</keyword>
<name>A0A1A0H605_9ASCO</name>
<dbReference type="Proteomes" id="UP000092555">
    <property type="component" value="Unassembled WGS sequence"/>
</dbReference>
<evidence type="ECO:0000256" key="1">
    <source>
        <dbReference type="SAM" id="MobiDB-lite"/>
    </source>
</evidence>
<feature type="compositionally biased region" description="Low complexity" evidence="1">
    <location>
        <begin position="634"/>
        <end position="646"/>
    </location>
</feature>
<gene>
    <name evidence="2" type="ORF">METBIDRAFT_33526</name>
</gene>
<dbReference type="OrthoDB" id="4068467at2759"/>
<sequence>MAAVTSTSSQLPYSRRVSFNNLRPHELDAEVPPDVTKFQSYASTPKLNYPRSNDPELSKLFSNYSLSSPIKSSHRKRLKLPEPPARLILKNALSLEEIKLNEIHAHDTYASFNKELNDIVNHPPDSVPRLELAKIVPAQNPESTNNECCAPGEISPHTRLPRGRRKLYSSMTDEELMALDPQFSRRNISDLNDFKFDSLGASYSTQRRNSTPGSYLPSPGKAKQVLYPSLNENNYKSVSLTVKHQDFNRHELHPRIILTVLSGRKHTWNTLDWLLLTDHLVRDQPCFLQNGDHLVVAALVPLKFVETENKNSSRKKDIGEQKVQQKCEDILKYILDNVPDPEIRLKITVELVTDVPFPDPVTISMAPAKKLQTGSKFMMAHLFKQYQPTLVVIGNKSTSLNFKYPRRMSRSTNAGSTTRTSISASSIAAKAPETEAELYLIKLSSYLIRYSTVPVILVGNSTTYHRKPAPKVPPSVTFKDGAIRLKSILDVSPSAPRQNSYCSDISIESFCGTPLNGDDSDSPGPSKPLGNSSLQKVLSDPFAALILDISDKSLMELRTYLEQVKTDKIPSHFFDNKVHQAYVSMEQGRQGLLSKTNSSGASGRAYKVKSLISYDEDEEKKHERMINDKKLNKSISRSSAGSSILRALDEKSNKKKKRRSLLQIFGLKKA</sequence>
<reference evidence="2 3" key="1">
    <citation type="submission" date="2016-05" db="EMBL/GenBank/DDBJ databases">
        <title>Comparative genomics of biotechnologically important yeasts.</title>
        <authorList>
            <consortium name="DOE Joint Genome Institute"/>
            <person name="Riley R."/>
            <person name="Haridas S."/>
            <person name="Wolfe K.H."/>
            <person name="Lopes M.R."/>
            <person name="Hittinger C.T."/>
            <person name="Goker M."/>
            <person name="Salamov A."/>
            <person name="Wisecaver J."/>
            <person name="Long T.M."/>
            <person name="Aerts A.L."/>
            <person name="Barry K."/>
            <person name="Choi C."/>
            <person name="Clum A."/>
            <person name="Coughlan A.Y."/>
            <person name="Deshpande S."/>
            <person name="Douglass A.P."/>
            <person name="Hanson S.J."/>
            <person name="Klenk H.-P."/>
            <person name="LaButti K."/>
            <person name="Lapidus A."/>
            <person name="Lindquist E."/>
            <person name="Lipzen A."/>
            <person name="Meier-kolthoff J.P."/>
            <person name="Ohm R.A."/>
            <person name="Otillar R.P."/>
            <person name="Pangilinan J."/>
            <person name="Peng Y."/>
            <person name="Rokas A."/>
            <person name="Rosa C.A."/>
            <person name="Scheuner C."/>
            <person name="Sibirny A.A."/>
            <person name="Slot J.C."/>
            <person name="Stielow J.B."/>
            <person name="Sun H."/>
            <person name="Kurtzman C.P."/>
            <person name="Blackwell M."/>
            <person name="Grigoriev I.V."/>
            <person name="Jeffries T.W."/>
        </authorList>
    </citation>
    <scope>NUCLEOTIDE SEQUENCE [LARGE SCALE GENOMIC DNA]</scope>
    <source>
        <strain evidence="2 3">NRRL YB-4993</strain>
    </source>
</reference>
<evidence type="ECO:0000313" key="2">
    <source>
        <dbReference type="EMBL" id="OBA19348.1"/>
    </source>
</evidence>
<proteinExistence type="predicted"/>
<feature type="region of interest" description="Disordered" evidence="1">
    <location>
        <begin position="632"/>
        <end position="658"/>
    </location>
</feature>
<dbReference type="RefSeq" id="XP_018709880.1">
    <property type="nucleotide sequence ID" value="XM_018856320.1"/>
</dbReference>
<feature type="region of interest" description="Disordered" evidence="1">
    <location>
        <begin position="141"/>
        <end position="160"/>
    </location>
</feature>
<comment type="caution">
    <text evidence="2">The sequence shown here is derived from an EMBL/GenBank/DDBJ whole genome shotgun (WGS) entry which is preliminary data.</text>
</comment>